<dbReference type="Proteomes" id="UP000050360">
    <property type="component" value="Unassembled WGS sequence"/>
</dbReference>
<evidence type="ECO:0000313" key="1">
    <source>
        <dbReference type="EMBL" id="KPQ41885.1"/>
    </source>
</evidence>
<dbReference type="AlphaFoldDB" id="A0A0P8A5N7"/>
<dbReference type="EMBL" id="LKCM01000289">
    <property type="protein sequence ID" value="KPQ41885.1"/>
    <property type="molecule type" value="Genomic_DNA"/>
</dbReference>
<comment type="caution">
    <text evidence="1">The sequence shown here is derived from an EMBL/GenBank/DDBJ whole genome shotgun (WGS) entry which is preliminary data.</text>
</comment>
<organism evidence="1 2">
    <name type="scientific">Candidatus Methanoperedens nitratireducens</name>
    <dbReference type="NCBI Taxonomy" id="1392998"/>
    <lineage>
        <taxon>Archaea</taxon>
        <taxon>Methanobacteriati</taxon>
        <taxon>Methanobacteriota</taxon>
        <taxon>Stenosarchaea group</taxon>
        <taxon>Methanomicrobia</taxon>
        <taxon>Methanosarcinales</taxon>
        <taxon>ANME-2 cluster</taxon>
        <taxon>Candidatus Methanoperedentaceae</taxon>
        <taxon>Candidatus Methanoperedens</taxon>
    </lineage>
</organism>
<accession>A0A0P8A5N7</accession>
<protein>
    <submittedName>
        <fullName evidence="1">Uncharacterized protein</fullName>
    </submittedName>
</protein>
<reference evidence="1 2" key="1">
    <citation type="submission" date="2015-09" db="EMBL/GenBank/DDBJ databases">
        <title>A metagenomics-based metabolic model of nitrate-dependent anaerobic oxidation of methane by Methanoperedens-like archaea.</title>
        <authorList>
            <person name="Arshad A."/>
            <person name="Speth D.R."/>
            <person name="De Graaf R.M."/>
            <person name="Op Den Camp H.J."/>
            <person name="Jetten M.S."/>
            <person name="Welte C.U."/>
        </authorList>
    </citation>
    <scope>NUCLEOTIDE SEQUENCE [LARGE SCALE GENOMIC DNA]</scope>
</reference>
<name>A0A0P8A5N7_9EURY</name>
<gene>
    <name evidence="1" type="ORF">MPEBLZ_03571</name>
</gene>
<sequence>MELTKKLTNESFEIVSTDSTIGKNLVSRFEETWIN</sequence>
<proteinExistence type="predicted"/>
<evidence type="ECO:0000313" key="2">
    <source>
        <dbReference type="Proteomes" id="UP000050360"/>
    </source>
</evidence>